<proteinExistence type="predicted"/>
<sequence length="77" mass="9126">MEQKFRETYRELSKKEYDLDRAIGELNESKDKHKEVIVERCVSDILNVLKEEGKLSERDLNLFIGSLANDIKNLYHK</sequence>
<dbReference type="Proteomes" id="UP000293846">
    <property type="component" value="Unassembled WGS sequence"/>
</dbReference>
<accession>A0A4R1ASJ4</accession>
<dbReference type="RefSeq" id="WP_131239553.1">
    <property type="nucleotide sequence ID" value="NZ_SJTH01000106.1"/>
</dbReference>
<evidence type="ECO:0000313" key="2">
    <source>
        <dbReference type="Proteomes" id="UP000293846"/>
    </source>
</evidence>
<reference evidence="1 2" key="1">
    <citation type="submission" date="2019-03" db="EMBL/GenBank/DDBJ databases">
        <authorList>
            <person name="Jensen L."/>
            <person name="Storgaard J."/>
            <person name="Sulaj E."/>
            <person name="Schramm A."/>
            <person name="Marshall I.P.G."/>
        </authorList>
    </citation>
    <scope>NUCLEOTIDE SEQUENCE [LARGE SCALE GENOMIC DNA]</scope>
    <source>
        <strain evidence="1 2">2017H2G3</strain>
    </source>
</reference>
<name>A0A4R1ASJ4_9BACI</name>
<evidence type="ECO:0000313" key="1">
    <source>
        <dbReference type="EMBL" id="TCJ00497.1"/>
    </source>
</evidence>
<comment type="caution">
    <text evidence="1">The sequence shown here is derived from an EMBL/GenBank/DDBJ whole genome shotgun (WGS) entry which is preliminary data.</text>
</comment>
<gene>
    <name evidence="1" type="ORF">E0Y62_26605</name>
</gene>
<organism evidence="1 2">
    <name type="scientific">Cytobacillus praedii</name>
    <dbReference type="NCBI Taxonomy" id="1742358"/>
    <lineage>
        <taxon>Bacteria</taxon>
        <taxon>Bacillati</taxon>
        <taxon>Bacillota</taxon>
        <taxon>Bacilli</taxon>
        <taxon>Bacillales</taxon>
        <taxon>Bacillaceae</taxon>
        <taxon>Cytobacillus</taxon>
    </lineage>
</organism>
<dbReference type="AlphaFoldDB" id="A0A4R1ASJ4"/>
<dbReference type="EMBL" id="SJTH01000106">
    <property type="protein sequence ID" value="TCJ00497.1"/>
    <property type="molecule type" value="Genomic_DNA"/>
</dbReference>
<protein>
    <submittedName>
        <fullName evidence="1">Uncharacterized protein</fullName>
    </submittedName>
</protein>
<keyword evidence="2" id="KW-1185">Reference proteome</keyword>